<dbReference type="RefSeq" id="WP_093008456.1">
    <property type="nucleotide sequence ID" value="NZ_FNBC01000040.1"/>
</dbReference>
<feature type="signal peptide" evidence="1">
    <location>
        <begin position="1"/>
        <end position="22"/>
    </location>
</feature>
<evidence type="ECO:0000313" key="3">
    <source>
        <dbReference type="Proteomes" id="UP000199446"/>
    </source>
</evidence>
<evidence type="ECO:0000313" key="2">
    <source>
        <dbReference type="EMBL" id="SDF31490.1"/>
    </source>
</evidence>
<dbReference type="SUPFAM" id="SSF49464">
    <property type="entry name" value="Carboxypeptidase regulatory domain-like"/>
    <property type="match status" value="1"/>
</dbReference>
<dbReference type="STRING" id="482827.SAMN04488243_14017"/>
<evidence type="ECO:0008006" key="4">
    <source>
        <dbReference type="Google" id="ProtNLM"/>
    </source>
</evidence>
<name>A0A1G7K322_9DEIN</name>
<feature type="chain" id="PRO_5011643578" description="Carboxypeptidase regulatory-like domain-containing protein" evidence="1">
    <location>
        <begin position="23"/>
        <end position="423"/>
    </location>
</feature>
<dbReference type="InterPro" id="IPR008969">
    <property type="entry name" value="CarboxyPept-like_regulatory"/>
</dbReference>
<dbReference type="AlphaFoldDB" id="A0A1G7K322"/>
<protein>
    <recommendedName>
        <fullName evidence="4">Carboxypeptidase regulatory-like domain-containing protein</fullName>
    </recommendedName>
</protein>
<dbReference type="EMBL" id="FNBC01000040">
    <property type="protein sequence ID" value="SDF31490.1"/>
    <property type="molecule type" value="Genomic_DNA"/>
</dbReference>
<proteinExistence type="predicted"/>
<dbReference type="PROSITE" id="PS51257">
    <property type="entry name" value="PROKAR_LIPOPROTEIN"/>
    <property type="match status" value="1"/>
</dbReference>
<evidence type="ECO:0000256" key="1">
    <source>
        <dbReference type="SAM" id="SignalP"/>
    </source>
</evidence>
<gene>
    <name evidence="2" type="ORF">SAMN04488243_14017</name>
</gene>
<organism evidence="2 3">
    <name type="scientific">Thermus arciformis</name>
    <dbReference type="NCBI Taxonomy" id="482827"/>
    <lineage>
        <taxon>Bacteria</taxon>
        <taxon>Thermotogati</taxon>
        <taxon>Deinococcota</taxon>
        <taxon>Deinococci</taxon>
        <taxon>Thermales</taxon>
        <taxon>Thermaceae</taxon>
        <taxon>Thermus</taxon>
    </lineage>
</organism>
<accession>A0A1G7K322</accession>
<sequence length="423" mass="44650">MRSLLLGLLLLASACALPPRLAEVRGALRLGPGGPPVAGAWVYLEGPLGAWGARTDGEGGFRLHVPPGAYRAWVEGEGLAGSEVRGLELAPGPQPLGLVALSPFRPGWPRRPPLLEAEAGVEGGLLRYRARLFPQEGLPPLALLVGLGYVPGTLSVGVGEHLYLEEARDTGYRLLDPRGLSGPTTLFLVGYDANNNRVELRLPLWLPGGAGQGGPRRAKAVAYTLARRVEALGFQGGYSLLVRLSWEGGEGPYRVFRETEEGVQEVAYLPQGTTAFTDAGPGLRPGERVCYRVWGPEAQAYACTTPLPPLSARISSPGEGEVTGPTPRLAWAVEGGGGGLSYTFQPVVWDQLTGGGIFLGRTAGTEVQPPPLLPGRPYTFELYLAYAVDDPEDPRAYSVAADRQGSLLGIAVPGPSVNFEVGP</sequence>
<keyword evidence="3" id="KW-1185">Reference proteome</keyword>
<keyword evidence="1" id="KW-0732">Signal</keyword>
<dbReference type="OrthoDB" id="28995at2"/>
<reference evidence="3" key="1">
    <citation type="submission" date="2016-10" db="EMBL/GenBank/DDBJ databases">
        <authorList>
            <person name="Varghese N."/>
            <person name="Submissions S."/>
        </authorList>
    </citation>
    <scope>NUCLEOTIDE SEQUENCE [LARGE SCALE GENOMIC DNA]</scope>
    <source>
        <strain evidence="3">CGMCC 1.6992</strain>
    </source>
</reference>
<dbReference type="Proteomes" id="UP000199446">
    <property type="component" value="Unassembled WGS sequence"/>
</dbReference>